<feature type="compositionally biased region" description="Basic and acidic residues" evidence="1">
    <location>
        <begin position="26"/>
        <end position="40"/>
    </location>
</feature>
<sequence length="107" mass="11320">MFFAGPGIRPPSAPGSISSLLTFPFKDSRSGGRAGSREADPDGPEPQACRVLQLRTEGRRAVILEVPDPLPPMGIPRDAPLQQGTDQKLCHAFAKKPAGCSSAQTPR</sequence>
<dbReference type="EMBL" id="JAHDVG010000479">
    <property type="protein sequence ID" value="KAH1174846.1"/>
    <property type="molecule type" value="Genomic_DNA"/>
</dbReference>
<evidence type="ECO:0000313" key="2">
    <source>
        <dbReference type="EMBL" id="KAH1174846.1"/>
    </source>
</evidence>
<organism evidence="2 3">
    <name type="scientific">Mauremys mutica</name>
    <name type="common">yellowpond turtle</name>
    <dbReference type="NCBI Taxonomy" id="74926"/>
    <lineage>
        <taxon>Eukaryota</taxon>
        <taxon>Metazoa</taxon>
        <taxon>Chordata</taxon>
        <taxon>Craniata</taxon>
        <taxon>Vertebrata</taxon>
        <taxon>Euteleostomi</taxon>
        <taxon>Archelosauria</taxon>
        <taxon>Testudinata</taxon>
        <taxon>Testudines</taxon>
        <taxon>Cryptodira</taxon>
        <taxon>Durocryptodira</taxon>
        <taxon>Testudinoidea</taxon>
        <taxon>Geoemydidae</taxon>
        <taxon>Geoemydinae</taxon>
        <taxon>Mauremys</taxon>
    </lineage>
</organism>
<accession>A0A9D3X7U4</accession>
<proteinExistence type="predicted"/>
<feature type="region of interest" description="Disordered" evidence="1">
    <location>
        <begin position="1"/>
        <end position="46"/>
    </location>
</feature>
<reference evidence="2" key="1">
    <citation type="submission" date="2021-09" db="EMBL/GenBank/DDBJ databases">
        <title>The genome of Mauremys mutica provides insights into the evolution of semi-aquatic lifestyle.</title>
        <authorList>
            <person name="Gong S."/>
            <person name="Gao Y."/>
        </authorList>
    </citation>
    <scope>NUCLEOTIDE SEQUENCE</scope>
    <source>
        <strain evidence="2">MM-2020</strain>
        <tissue evidence="2">Muscle</tissue>
    </source>
</reference>
<evidence type="ECO:0000313" key="3">
    <source>
        <dbReference type="Proteomes" id="UP000827986"/>
    </source>
</evidence>
<keyword evidence="3" id="KW-1185">Reference proteome</keyword>
<dbReference type="Proteomes" id="UP000827986">
    <property type="component" value="Unassembled WGS sequence"/>
</dbReference>
<evidence type="ECO:0000256" key="1">
    <source>
        <dbReference type="SAM" id="MobiDB-lite"/>
    </source>
</evidence>
<gene>
    <name evidence="2" type="ORF">KIL84_008837</name>
</gene>
<comment type="caution">
    <text evidence="2">The sequence shown here is derived from an EMBL/GenBank/DDBJ whole genome shotgun (WGS) entry which is preliminary data.</text>
</comment>
<name>A0A9D3X7U4_9SAUR</name>
<dbReference type="AlphaFoldDB" id="A0A9D3X7U4"/>
<protein>
    <submittedName>
        <fullName evidence="2">Uncharacterized protein</fullName>
    </submittedName>
</protein>